<evidence type="ECO:0000259" key="5">
    <source>
        <dbReference type="PROSITE" id="PS51462"/>
    </source>
</evidence>
<dbReference type="PANTHER" id="PTHR48100">
    <property type="entry name" value="BROAD-SPECIFICITY PHOSPHATASE YOR283W-RELATED"/>
    <property type="match status" value="1"/>
</dbReference>
<dbReference type="SMART" id="SM00855">
    <property type="entry name" value="PGAM"/>
    <property type="match status" value="1"/>
</dbReference>
<feature type="active site" description="Proton donor/acceptor" evidence="3">
    <location>
        <position position="83"/>
    </location>
</feature>
<dbReference type="InterPro" id="IPR001345">
    <property type="entry name" value="PG/BPGM_mutase_AS"/>
</dbReference>
<dbReference type="RefSeq" id="WP_190930833.1">
    <property type="nucleotide sequence ID" value="NZ_JACXJA010000038.1"/>
</dbReference>
<dbReference type="Pfam" id="PF00293">
    <property type="entry name" value="NUDIX"/>
    <property type="match status" value="1"/>
</dbReference>
<organism evidence="6 7">
    <name type="scientific">Paenibacillus oceani</name>
    <dbReference type="NCBI Taxonomy" id="2772510"/>
    <lineage>
        <taxon>Bacteria</taxon>
        <taxon>Bacillati</taxon>
        <taxon>Bacillota</taxon>
        <taxon>Bacilli</taxon>
        <taxon>Bacillales</taxon>
        <taxon>Paenibacillaceae</taxon>
        <taxon>Paenibacillus</taxon>
    </lineage>
</organism>
<dbReference type="GO" id="GO:0005737">
    <property type="term" value="C:cytoplasm"/>
    <property type="evidence" value="ECO:0007669"/>
    <property type="project" value="TreeGrafter"/>
</dbReference>
<dbReference type="AlphaFoldDB" id="A0A927H2G1"/>
<dbReference type="SUPFAM" id="SSF53254">
    <property type="entry name" value="Phosphoglycerate mutase-like"/>
    <property type="match status" value="1"/>
</dbReference>
<evidence type="ECO:0000256" key="3">
    <source>
        <dbReference type="PIRSR" id="PIRSR613078-1"/>
    </source>
</evidence>
<dbReference type="SUPFAM" id="SSF55811">
    <property type="entry name" value="Nudix"/>
    <property type="match status" value="1"/>
</dbReference>
<gene>
    <name evidence="6" type="ORF">IDH45_24855</name>
</gene>
<name>A0A927H2G1_9BACL</name>
<feature type="active site" description="Tele-phosphohistidine intermediate" evidence="3">
    <location>
        <position position="10"/>
    </location>
</feature>
<feature type="domain" description="Nudix hydrolase" evidence="5">
    <location>
        <begin position="207"/>
        <end position="348"/>
    </location>
</feature>
<dbReference type="InterPro" id="IPR000086">
    <property type="entry name" value="NUDIX_hydrolase_dom"/>
</dbReference>
<evidence type="ECO:0000256" key="4">
    <source>
        <dbReference type="PIRSR" id="PIRSR613078-2"/>
    </source>
</evidence>
<evidence type="ECO:0000313" key="7">
    <source>
        <dbReference type="Proteomes" id="UP000639396"/>
    </source>
</evidence>
<dbReference type="InterPro" id="IPR013078">
    <property type="entry name" value="His_Pase_superF_clade-1"/>
</dbReference>
<dbReference type="PANTHER" id="PTHR48100:SF1">
    <property type="entry name" value="HISTIDINE PHOSPHATASE FAMILY PROTEIN-RELATED"/>
    <property type="match status" value="1"/>
</dbReference>
<dbReference type="Pfam" id="PF00300">
    <property type="entry name" value="His_Phos_1"/>
    <property type="match status" value="1"/>
</dbReference>
<evidence type="ECO:0000256" key="1">
    <source>
        <dbReference type="ARBA" id="ARBA00023152"/>
    </source>
</evidence>
<keyword evidence="7" id="KW-1185">Reference proteome</keyword>
<feature type="binding site" evidence="4">
    <location>
        <begin position="9"/>
        <end position="16"/>
    </location>
    <ligand>
        <name>substrate</name>
    </ligand>
</feature>
<comment type="caution">
    <text evidence="6">The sequence shown here is derived from an EMBL/GenBank/DDBJ whole genome shotgun (WGS) entry which is preliminary data.</text>
</comment>
<sequence length="367" mass="41329">MKTTLYLTRHGETEWNVEGRLQGHRDSALTQLGKQQAEWLGAKLEKVPIDAIYCSSSKRASDTADRIRGTRDIPIIPMDSLKEIHFGDWEGQNRVDLERTDSAKYSAFWNEPHTYVPSSGGESFVQLSERVIPALTELIAAHRGGTLLIVTHAVALKMMMAYFRGDPLKKLWQPPIIHPTALSKVVLDADRGDTAIEMLGDTSHYRVVRKAVGAIVFQGNKVMLVRKVASSYGKMDGVWDFPKGGVEDSDSDPEQAVLRELLEETGSDRYRIVRQLPEPFTFTFGEEIRAKIGYERQETTMFIVEYLGNGDDWELTGGEIDNIAMVDLADVESRLSHEETRDYFLKYVKAATSNPGQPDQEEMKPEC</sequence>
<feature type="binding site" evidence="4">
    <location>
        <position position="59"/>
    </location>
    <ligand>
        <name>substrate</name>
    </ligand>
</feature>
<dbReference type="Gene3D" id="3.40.50.1240">
    <property type="entry name" value="Phosphoglycerate mutase-like"/>
    <property type="match status" value="1"/>
</dbReference>
<dbReference type="PROSITE" id="PS51462">
    <property type="entry name" value="NUDIX"/>
    <property type="match status" value="1"/>
</dbReference>
<proteinExistence type="predicted"/>
<keyword evidence="2" id="KW-0413">Isomerase</keyword>
<dbReference type="InterPro" id="IPR029033">
    <property type="entry name" value="His_PPase_superfam"/>
</dbReference>
<protein>
    <submittedName>
        <fullName evidence="6">Histidine phosphatase family protein</fullName>
    </submittedName>
</protein>
<dbReference type="InterPro" id="IPR015797">
    <property type="entry name" value="NUDIX_hydrolase-like_dom_sf"/>
</dbReference>
<evidence type="ECO:0000256" key="2">
    <source>
        <dbReference type="ARBA" id="ARBA00023235"/>
    </source>
</evidence>
<dbReference type="Proteomes" id="UP000639396">
    <property type="component" value="Unassembled WGS sequence"/>
</dbReference>
<accession>A0A927H2G1</accession>
<keyword evidence="1" id="KW-0324">Glycolysis</keyword>
<evidence type="ECO:0000313" key="6">
    <source>
        <dbReference type="EMBL" id="MBD2865217.1"/>
    </source>
</evidence>
<dbReference type="CDD" id="cd07067">
    <property type="entry name" value="HP_PGM_like"/>
    <property type="match status" value="1"/>
</dbReference>
<dbReference type="GO" id="GO:0016791">
    <property type="term" value="F:phosphatase activity"/>
    <property type="evidence" value="ECO:0007669"/>
    <property type="project" value="TreeGrafter"/>
</dbReference>
<dbReference type="PROSITE" id="PS00175">
    <property type="entry name" value="PG_MUTASE"/>
    <property type="match status" value="1"/>
</dbReference>
<dbReference type="Gene3D" id="3.90.79.10">
    <property type="entry name" value="Nucleoside Triphosphate Pyrophosphohydrolase"/>
    <property type="match status" value="1"/>
</dbReference>
<dbReference type="InterPro" id="IPR050275">
    <property type="entry name" value="PGM_Phosphatase"/>
</dbReference>
<reference evidence="6" key="1">
    <citation type="submission" date="2020-09" db="EMBL/GenBank/DDBJ databases">
        <title>A novel bacterium of genus Paenibacillus, isolated from South China Sea.</title>
        <authorList>
            <person name="Huang H."/>
            <person name="Mo K."/>
            <person name="Hu Y."/>
        </authorList>
    </citation>
    <scope>NUCLEOTIDE SEQUENCE</scope>
    <source>
        <strain evidence="6">IB182363</strain>
    </source>
</reference>
<dbReference type="EMBL" id="JACXJA010000038">
    <property type="protein sequence ID" value="MBD2865217.1"/>
    <property type="molecule type" value="Genomic_DNA"/>
</dbReference>